<gene>
    <name evidence="3" type="ORF">Pmar_PMAR009727</name>
</gene>
<dbReference type="AlphaFoldDB" id="C5L237"/>
<evidence type="ECO:0000313" key="3">
    <source>
        <dbReference type="EMBL" id="EER09230.1"/>
    </source>
</evidence>
<dbReference type="GeneID" id="9065494"/>
<feature type="signal peptide" evidence="2">
    <location>
        <begin position="1"/>
        <end position="20"/>
    </location>
</feature>
<keyword evidence="2" id="KW-0732">Signal</keyword>
<evidence type="ECO:0000256" key="1">
    <source>
        <dbReference type="SAM" id="MobiDB-lite"/>
    </source>
</evidence>
<accession>C5L237</accession>
<dbReference type="RefSeq" id="XP_002777414.1">
    <property type="nucleotide sequence ID" value="XM_002777368.1"/>
</dbReference>
<keyword evidence="4" id="KW-1185">Reference proteome</keyword>
<dbReference type="InParanoid" id="C5L237"/>
<proteinExistence type="predicted"/>
<feature type="region of interest" description="Disordered" evidence="1">
    <location>
        <begin position="39"/>
        <end position="83"/>
    </location>
</feature>
<organism evidence="4">
    <name type="scientific">Perkinsus marinus (strain ATCC 50983 / TXsc)</name>
    <dbReference type="NCBI Taxonomy" id="423536"/>
    <lineage>
        <taxon>Eukaryota</taxon>
        <taxon>Sar</taxon>
        <taxon>Alveolata</taxon>
        <taxon>Perkinsozoa</taxon>
        <taxon>Perkinsea</taxon>
        <taxon>Perkinsida</taxon>
        <taxon>Perkinsidae</taxon>
        <taxon>Perkinsus</taxon>
    </lineage>
</organism>
<feature type="compositionally biased region" description="Basic residues" evidence="1">
    <location>
        <begin position="74"/>
        <end position="83"/>
    </location>
</feature>
<dbReference type="Proteomes" id="UP000007800">
    <property type="component" value="Unassembled WGS sequence"/>
</dbReference>
<name>C5L237_PERM5</name>
<dbReference type="EMBL" id="GG678492">
    <property type="protein sequence ID" value="EER09230.1"/>
    <property type="molecule type" value="Genomic_DNA"/>
</dbReference>
<feature type="chain" id="PRO_5002952231" evidence="2">
    <location>
        <begin position="21"/>
        <end position="83"/>
    </location>
</feature>
<protein>
    <submittedName>
        <fullName evidence="3">Uncharacterized protein</fullName>
    </submittedName>
</protein>
<evidence type="ECO:0000256" key="2">
    <source>
        <dbReference type="SAM" id="SignalP"/>
    </source>
</evidence>
<reference evidence="3 4" key="1">
    <citation type="submission" date="2008-07" db="EMBL/GenBank/DDBJ databases">
        <authorList>
            <person name="El-Sayed N."/>
            <person name="Caler E."/>
            <person name="Inman J."/>
            <person name="Amedeo P."/>
            <person name="Hass B."/>
            <person name="Wortman J."/>
        </authorList>
    </citation>
    <scope>NUCLEOTIDE SEQUENCE [LARGE SCALE GENOMIC DNA]</scope>
    <source>
        <strain evidence="4">ATCC 50983 / TXsc</strain>
    </source>
</reference>
<sequence>MAIMALVMAGIMLFLPKLQQNMMDEETMKEMKEVAAKDDGITGGLMRAMTGGGPTTETSVKNTKKEGGNSSGNSRRKGGQHKG</sequence>
<evidence type="ECO:0000313" key="4">
    <source>
        <dbReference type="Proteomes" id="UP000007800"/>
    </source>
</evidence>